<dbReference type="AlphaFoldDB" id="A0A364P2J5"/>
<comment type="caution">
    <text evidence="1">The sequence shown here is derived from an EMBL/GenBank/DDBJ whole genome shotgun (WGS) entry which is preliminary data.</text>
</comment>
<sequence>MADKEANLTTQTPPLAPGSAFLTYMESGFPQIAGWPGQPSSVIFMAHFKELFERHGVTGGACEIGVHHGKYLIALHNILAPARSLGIDVFDDQDKNVDGSGKGSYDLTRAYVDSFVADPDSVALMSKDSLTLNAADQAEILAEYGRFAFFSIDGGHTAQHITYDFFLASELTSPYGIIAVDDMFHPDWPGVTEGILAALATRRSPFVPLFLTRKKLMLCHFSVAKPYHDFILGICRDVYKFDPTMVTLCGHAIPSLNFGSEY</sequence>
<dbReference type="Pfam" id="PF13578">
    <property type="entry name" value="Methyltransf_24"/>
    <property type="match status" value="1"/>
</dbReference>
<evidence type="ECO:0000313" key="2">
    <source>
        <dbReference type="Proteomes" id="UP000251075"/>
    </source>
</evidence>
<evidence type="ECO:0000313" key="1">
    <source>
        <dbReference type="EMBL" id="RAU23367.1"/>
    </source>
</evidence>
<dbReference type="Proteomes" id="UP000251075">
    <property type="component" value="Unassembled WGS sequence"/>
</dbReference>
<gene>
    <name evidence="1" type="ORF">CU669_04345</name>
</gene>
<dbReference type="Gene3D" id="3.40.50.150">
    <property type="entry name" value="Vaccinia Virus protein VP39"/>
    <property type="match status" value="1"/>
</dbReference>
<evidence type="ECO:0008006" key="3">
    <source>
        <dbReference type="Google" id="ProtNLM"/>
    </source>
</evidence>
<organism evidence="1 2">
    <name type="scientific">Paramagnetospirillum kuznetsovii</name>
    <dbReference type="NCBI Taxonomy" id="2053833"/>
    <lineage>
        <taxon>Bacteria</taxon>
        <taxon>Pseudomonadati</taxon>
        <taxon>Pseudomonadota</taxon>
        <taxon>Alphaproteobacteria</taxon>
        <taxon>Rhodospirillales</taxon>
        <taxon>Magnetospirillaceae</taxon>
        <taxon>Paramagnetospirillum</taxon>
    </lineage>
</organism>
<name>A0A364P2J5_9PROT</name>
<dbReference type="EMBL" id="PGTO01000002">
    <property type="protein sequence ID" value="RAU23367.1"/>
    <property type="molecule type" value="Genomic_DNA"/>
</dbReference>
<dbReference type="InterPro" id="IPR029063">
    <property type="entry name" value="SAM-dependent_MTases_sf"/>
</dbReference>
<protein>
    <recommendedName>
        <fullName evidence="3">Class I SAM-dependent methyltransferase</fullName>
    </recommendedName>
</protein>
<keyword evidence="2" id="KW-1185">Reference proteome</keyword>
<dbReference type="SUPFAM" id="SSF53335">
    <property type="entry name" value="S-adenosyl-L-methionine-dependent methyltransferases"/>
    <property type="match status" value="1"/>
</dbReference>
<proteinExistence type="predicted"/>
<reference evidence="1 2" key="1">
    <citation type="submission" date="2017-11" db="EMBL/GenBank/DDBJ databases">
        <title>Draft genome sequence of magnetotactic bacterium Magnetospirillum kuznetsovii LBB-42.</title>
        <authorList>
            <person name="Grouzdev D.S."/>
            <person name="Rysina M.S."/>
            <person name="Baslerov R.V."/>
            <person name="Koziaeva V."/>
        </authorList>
    </citation>
    <scope>NUCLEOTIDE SEQUENCE [LARGE SCALE GENOMIC DNA]</scope>
    <source>
        <strain evidence="1 2">LBB-42</strain>
    </source>
</reference>
<accession>A0A364P2J5</accession>